<dbReference type="PATRIC" id="fig|1449350.3.peg.2568"/>
<evidence type="ECO:0000313" key="7">
    <source>
        <dbReference type="Proteomes" id="UP000022447"/>
    </source>
</evidence>
<dbReference type="InterPro" id="IPR003439">
    <property type="entry name" value="ABC_transporter-like_ATP-bd"/>
</dbReference>
<dbReference type="Gene3D" id="2.40.50.140">
    <property type="entry name" value="Nucleic acid-binding proteins"/>
    <property type="match status" value="1"/>
</dbReference>
<feature type="domain" description="ABC transporter" evidence="5">
    <location>
        <begin position="4"/>
        <end position="234"/>
    </location>
</feature>
<evidence type="ECO:0000256" key="1">
    <source>
        <dbReference type="ARBA" id="ARBA00005417"/>
    </source>
</evidence>
<dbReference type="InterPro" id="IPR017871">
    <property type="entry name" value="ABC_transporter-like_CS"/>
</dbReference>
<dbReference type="PROSITE" id="PS00211">
    <property type="entry name" value="ABC_TRANSPORTER_1"/>
    <property type="match status" value="1"/>
</dbReference>
<keyword evidence="4" id="KW-0067">ATP-binding</keyword>
<dbReference type="InterPro" id="IPR027417">
    <property type="entry name" value="P-loop_NTPase"/>
</dbReference>
<dbReference type="InterPro" id="IPR013611">
    <property type="entry name" value="Transp-assoc_OB_typ2"/>
</dbReference>
<keyword evidence="2" id="KW-0813">Transport</keyword>
<dbReference type="Gene3D" id="2.40.50.100">
    <property type="match status" value="1"/>
</dbReference>
<sequence length="334" mass="36701">MAEVRLNHVEKAFGKFTVIPDMTLTVPEGSFTVLVGPSGCGKSTLLRIISGLEMPTAGEILIGGEDVTLEEPSNRGISMVFQSYALYPHMTVAQNIDFGLRLSKTPADERERRVAEAARILALEDYLDRKPGQLSGGQRQRVAIGRSIVRQPKVFLFDEPLSNLDAALRTQMRVELAQLHQSLDATMIYVTHDQVEAMTLADQIVVMNKGRIEQVGAPMDLYDRPETEFVAGFIGSPKMNLFPASAIGRDDAATIGIRPEHIRTDHENGDWPATAQVVETLGADTILYVTADGIGDMTVRLPGHMRLAAGERLFLTPDPEHLHRFGSDGRRLTS</sequence>
<evidence type="ECO:0000259" key="5">
    <source>
        <dbReference type="PROSITE" id="PS50893"/>
    </source>
</evidence>
<dbReference type="Gene3D" id="3.40.50.300">
    <property type="entry name" value="P-loop containing nucleotide triphosphate hydrolases"/>
    <property type="match status" value="1"/>
</dbReference>
<dbReference type="InterPro" id="IPR015855">
    <property type="entry name" value="ABC_transpr_MalK-like"/>
</dbReference>
<dbReference type="EMBL" id="JALZ01000012">
    <property type="protein sequence ID" value="ETX14284.1"/>
    <property type="molecule type" value="Genomic_DNA"/>
</dbReference>
<dbReference type="CDD" id="cd03301">
    <property type="entry name" value="ABC_MalK_N"/>
    <property type="match status" value="1"/>
</dbReference>
<keyword evidence="3" id="KW-0547">Nucleotide-binding</keyword>
<organism evidence="6 7">
    <name type="scientific">Roseivivax halodurans JCM 10272</name>
    <dbReference type="NCBI Taxonomy" id="1449350"/>
    <lineage>
        <taxon>Bacteria</taxon>
        <taxon>Pseudomonadati</taxon>
        <taxon>Pseudomonadota</taxon>
        <taxon>Alphaproteobacteria</taxon>
        <taxon>Rhodobacterales</taxon>
        <taxon>Roseobacteraceae</taxon>
        <taxon>Roseivivax</taxon>
    </lineage>
</organism>
<dbReference type="Pfam" id="PF08402">
    <property type="entry name" value="TOBE_2"/>
    <property type="match status" value="1"/>
</dbReference>
<evidence type="ECO:0000256" key="4">
    <source>
        <dbReference type="ARBA" id="ARBA00022840"/>
    </source>
</evidence>
<dbReference type="SUPFAM" id="SSF50331">
    <property type="entry name" value="MOP-like"/>
    <property type="match status" value="1"/>
</dbReference>
<dbReference type="GO" id="GO:0055052">
    <property type="term" value="C:ATP-binding cassette (ABC) transporter complex, substrate-binding subunit-containing"/>
    <property type="evidence" value="ECO:0007669"/>
    <property type="project" value="TreeGrafter"/>
</dbReference>
<dbReference type="Proteomes" id="UP000022447">
    <property type="component" value="Unassembled WGS sequence"/>
</dbReference>
<dbReference type="RefSeq" id="WP_037263089.1">
    <property type="nucleotide sequence ID" value="NZ_JALZ01000012.1"/>
</dbReference>
<dbReference type="eggNOG" id="COG3842">
    <property type="taxonomic scope" value="Bacteria"/>
</dbReference>
<dbReference type="InterPro" id="IPR047641">
    <property type="entry name" value="ABC_transpr_MalK/UgpC-like"/>
</dbReference>
<dbReference type="OrthoDB" id="9802264at2"/>
<dbReference type="InterPro" id="IPR008995">
    <property type="entry name" value="Mo/tungstate-bd_C_term_dom"/>
</dbReference>
<dbReference type="GO" id="GO:0016887">
    <property type="term" value="F:ATP hydrolysis activity"/>
    <property type="evidence" value="ECO:0007669"/>
    <property type="project" value="InterPro"/>
</dbReference>
<keyword evidence="7" id="KW-1185">Reference proteome</keyword>
<evidence type="ECO:0000256" key="2">
    <source>
        <dbReference type="ARBA" id="ARBA00022448"/>
    </source>
</evidence>
<dbReference type="PANTHER" id="PTHR43875:SF3">
    <property type="entry name" value="MALTOSE_MALTODEXTRIN IMPORT ATP-BINDING PROTEIN MALK"/>
    <property type="match status" value="1"/>
</dbReference>
<dbReference type="NCBIfam" id="NF008653">
    <property type="entry name" value="PRK11650.1"/>
    <property type="match status" value="1"/>
</dbReference>
<dbReference type="InterPro" id="IPR003593">
    <property type="entry name" value="AAA+_ATPase"/>
</dbReference>
<dbReference type="PANTHER" id="PTHR43875">
    <property type="entry name" value="MALTODEXTRIN IMPORT ATP-BINDING PROTEIN MSMX"/>
    <property type="match status" value="1"/>
</dbReference>
<reference evidence="6 7" key="1">
    <citation type="submission" date="2014-01" db="EMBL/GenBank/DDBJ databases">
        <title>Roseivivax halodurans JCM 10272 Genome Sequencing.</title>
        <authorList>
            <person name="Lai Q."/>
            <person name="Li G."/>
            <person name="Shao Z."/>
        </authorList>
    </citation>
    <scope>NUCLEOTIDE SEQUENCE [LARGE SCALE GENOMIC DNA]</scope>
    <source>
        <strain evidence="6 7">JCM 10272</strain>
    </source>
</reference>
<dbReference type="STRING" id="1449350.OCH239_04250"/>
<dbReference type="PROSITE" id="PS50893">
    <property type="entry name" value="ABC_TRANSPORTER_2"/>
    <property type="match status" value="1"/>
</dbReference>
<dbReference type="Pfam" id="PF00005">
    <property type="entry name" value="ABC_tran"/>
    <property type="match status" value="1"/>
</dbReference>
<dbReference type="InterPro" id="IPR012340">
    <property type="entry name" value="NA-bd_OB-fold"/>
</dbReference>
<evidence type="ECO:0000313" key="6">
    <source>
        <dbReference type="EMBL" id="ETX14284.1"/>
    </source>
</evidence>
<dbReference type="GO" id="GO:1990060">
    <property type="term" value="C:maltose transport complex"/>
    <property type="evidence" value="ECO:0007669"/>
    <property type="project" value="TreeGrafter"/>
</dbReference>
<proteinExistence type="inferred from homology"/>
<accession>X7EDW9</accession>
<gene>
    <name evidence="6" type="ORF">OCH239_04250</name>
</gene>
<evidence type="ECO:0000256" key="3">
    <source>
        <dbReference type="ARBA" id="ARBA00022741"/>
    </source>
</evidence>
<dbReference type="GO" id="GO:0015423">
    <property type="term" value="F:ABC-type maltose transporter activity"/>
    <property type="evidence" value="ECO:0007669"/>
    <property type="project" value="TreeGrafter"/>
</dbReference>
<comment type="similarity">
    <text evidence="1">Belongs to the ABC transporter superfamily.</text>
</comment>
<protein>
    <submittedName>
        <fullName evidence="6">Glycerol-3-phosphate ABC transporter ATPase</fullName>
    </submittedName>
</protein>
<comment type="caution">
    <text evidence="6">The sequence shown here is derived from an EMBL/GenBank/DDBJ whole genome shotgun (WGS) entry which is preliminary data.</text>
</comment>
<dbReference type="SUPFAM" id="SSF52540">
    <property type="entry name" value="P-loop containing nucleoside triphosphate hydrolases"/>
    <property type="match status" value="1"/>
</dbReference>
<name>X7EDW9_9RHOB</name>
<dbReference type="FunFam" id="3.40.50.300:FF:000042">
    <property type="entry name" value="Maltose/maltodextrin ABC transporter, ATP-binding protein"/>
    <property type="match status" value="1"/>
</dbReference>
<dbReference type="SMART" id="SM00382">
    <property type="entry name" value="AAA"/>
    <property type="match status" value="1"/>
</dbReference>
<dbReference type="GO" id="GO:0005524">
    <property type="term" value="F:ATP binding"/>
    <property type="evidence" value="ECO:0007669"/>
    <property type="project" value="UniProtKB-KW"/>
</dbReference>
<dbReference type="AlphaFoldDB" id="X7EDW9"/>